<proteinExistence type="predicted"/>
<dbReference type="Proteomes" id="UP001596445">
    <property type="component" value="Unassembled WGS sequence"/>
</dbReference>
<organism evidence="2 3">
    <name type="scientific">Halovenus salina</name>
    <dbReference type="NCBI Taxonomy" id="1510225"/>
    <lineage>
        <taxon>Archaea</taxon>
        <taxon>Methanobacteriati</taxon>
        <taxon>Methanobacteriota</taxon>
        <taxon>Stenosarchaea group</taxon>
        <taxon>Halobacteria</taxon>
        <taxon>Halobacteriales</taxon>
        <taxon>Haloarculaceae</taxon>
        <taxon>Halovenus</taxon>
    </lineage>
</organism>
<dbReference type="RefSeq" id="WP_382185893.1">
    <property type="nucleotide sequence ID" value="NZ_JBHSZI010000001.1"/>
</dbReference>
<gene>
    <name evidence="2" type="ORF">ACFQQG_13185</name>
</gene>
<comment type="caution">
    <text evidence="2">The sequence shown here is derived from an EMBL/GenBank/DDBJ whole genome shotgun (WGS) entry which is preliminary data.</text>
</comment>
<feature type="compositionally biased region" description="Basic and acidic residues" evidence="1">
    <location>
        <begin position="1"/>
        <end position="38"/>
    </location>
</feature>
<dbReference type="AlphaFoldDB" id="A0ABD5W0A3"/>
<sequence length="276" mass="30789">MIGDGELSKLVDTAHELSRSLGEDPAENKNPEPDRAGDSEVVGYRIHSEVRNALKKEAQTASDVTYASELVESVMQAYAGGNQIESKVTARLDRIQNFVASQTSAKDAVPRRTESIIEAVTPSRFTLDDFNEAVDEEAAGISSGEYAQKEYLPRVLEQTGYTYHPNQPTLFVPISEVDLSEQDLRDKPPVLRDEDDMREIILEGFLESVGTGNQYTVATAAATLGEGVTHRTVRNKFEEISSHNTDIKYNREDDYLYPLSKEMKSIADRHKEPDIF</sequence>
<protein>
    <submittedName>
        <fullName evidence="2">Uncharacterized protein</fullName>
    </submittedName>
</protein>
<keyword evidence="3" id="KW-1185">Reference proteome</keyword>
<dbReference type="EMBL" id="JBHSZI010000001">
    <property type="protein sequence ID" value="MFC7058948.1"/>
    <property type="molecule type" value="Genomic_DNA"/>
</dbReference>
<feature type="region of interest" description="Disordered" evidence="1">
    <location>
        <begin position="1"/>
        <end position="42"/>
    </location>
</feature>
<evidence type="ECO:0000313" key="3">
    <source>
        <dbReference type="Proteomes" id="UP001596445"/>
    </source>
</evidence>
<accession>A0ABD5W0A3</accession>
<name>A0ABD5W0A3_9EURY</name>
<reference evidence="2 3" key="1">
    <citation type="journal article" date="2019" name="Int. J. Syst. Evol. Microbiol.">
        <title>The Global Catalogue of Microorganisms (GCM) 10K type strain sequencing project: providing services to taxonomists for standard genome sequencing and annotation.</title>
        <authorList>
            <consortium name="The Broad Institute Genomics Platform"/>
            <consortium name="The Broad Institute Genome Sequencing Center for Infectious Disease"/>
            <person name="Wu L."/>
            <person name="Ma J."/>
        </authorList>
    </citation>
    <scope>NUCLEOTIDE SEQUENCE [LARGE SCALE GENOMIC DNA]</scope>
    <source>
        <strain evidence="2 3">JCM 30072</strain>
    </source>
</reference>
<evidence type="ECO:0000256" key="1">
    <source>
        <dbReference type="SAM" id="MobiDB-lite"/>
    </source>
</evidence>
<evidence type="ECO:0000313" key="2">
    <source>
        <dbReference type="EMBL" id="MFC7058948.1"/>
    </source>
</evidence>